<dbReference type="GO" id="GO:0033539">
    <property type="term" value="P:fatty acid beta-oxidation using acyl-CoA dehydrogenase"/>
    <property type="evidence" value="ECO:0007669"/>
    <property type="project" value="TreeGrafter"/>
</dbReference>
<evidence type="ECO:0000259" key="9">
    <source>
        <dbReference type="Pfam" id="PF02771"/>
    </source>
</evidence>
<evidence type="ECO:0000313" key="11">
    <source>
        <dbReference type="Proteomes" id="UP001358417"/>
    </source>
</evidence>
<comment type="caution">
    <text evidence="10">The sequence shown here is derived from an EMBL/GenBank/DDBJ whole genome shotgun (WGS) entry which is preliminary data.</text>
</comment>
<dbReference type="Pfam" id="PF02770">
    <property type="entry name" value="Acyl-CoA_dh_M"/>
    <property type="match status" value="1"/>
</dbReference>
<evidence type="ECO:0000256" key="3">
    <source>
        <dbReference type="ARBA" id="ARBA00022630"/>
    </source>
</evidence>
<sequence>MSSSAQIPFSEPPWLAGMPSPYYQETHKKFQKACRAFLEEHLIPHAMDWEREETVPDHLFETFKKHNMLIPNLPSPLPVQWLKKVGIHDILGTPVEEWDYFHTAIYLDEMSRTGLGGPGGSMTAGHAFGIPPIIKFGNAALHEKFLPDLLTGRKRACIAITEPSAGSDVANIATTAKKTADGKHYIINGQKKWITNGFWSDYGAMAVRTGGPGAAGLSMIVCPLKGHPGVEMRRLKVAGQVSAGTTFIDLDDVKVPVENLIGEEGMGMRYVMTNFNHERLTICCSVTRQSRVAVAAAFEYVMKREAFGKALIEQPVVRHRLAKAGAEMESLQTWVDSFVYSMTKLTKEQADVKLGGLTALAKAKAGMVFNECAQTAVLLFGGNGYTRTGQGEIAERLYREVPGARIPGGSEDVMLDLAIRQLVKHYRNATNALQAPSGSSKL</sequence>
<dbReference type="SUPFAM" id="SSF56645">
    <property type="entry name" value="Acyl-CoA dehydrogenase NM domain-like"/>
    <property type="match status" value="1"/>
</dbReference>
<comment type="similarity">
    <text evidence="2 6">Belongs to the acyl-CoA dehydrogenase family.</text>
</comment>
<gene>
    <name evidence="10" type="ORF">LTR84_006336</name>
</gene>
<dbReference type="PANTHER" id="PTHR48083:SF15">
    <property type="entry name" value="ACYL-COA DEHYDROGENASE APDG"/>
    <property type="match status" value="1"/>
</dbReference>
<dbReference type="InterPro" id="IPR050741">
    <property type="entry name" value="Acyl-CoA_dehydrogenase"/>
</dbReference>
<dbReference type="InterPro" id="IPR013786">
    <property type="entry name" value="AcylCoA_DH/ox_N"/>
</dbReference>
<evidence type="ECO:0000256" key="6">
    <source>
        <dbReference type="RuleBase" id="RU362125"/>
    </source>
</evidence>
<keyword evidence="5 6" id="KW-0560">Oxidoreductase</keyword>
<dbReference type="GO" id="GO:0003995">
    <property type="term" value="F:acyl-CoA dehydrogenase activity"/>
    <property type="evidence" value="ECO:0007669"/>
    <property type="project" value="TreeGrafter"/>
</dbReference>
<dbReference type="GO" id="GO:0050660">
    <property type="term" value="F:flavin adenine dinucleotide binding"/>
    <property type="evidence" value="ECO:0007669"/>
    <property type="project" value="InterPro"/>
</dbReference>
<dbReference type="GO" id="GO:0005737">
    <property type="term" value="C:cytoplasm"/>
    <property type="evidence" value="ECO:0007669"/>
    <property type="project" value="TreeGrafter"/>
</dbReference>
<dbReference type="InterPro" id="IPR009100">
    <property type="entry name" value="AcylCoA_DH/oxidase_NM_dom_sf"/>
</dbReference>
<dbReference type="Pfam" id="PF02771">
    <property type="entry name" value="Acyl-CoA_dh_N"/>
    <property type="match status" value="1"/>
</dbReference>
<dbReference type="InterPro" id="IPR036250">
    <property type="entry name" value="AcylCo_DH-like_C"/>
</dbReference>
<dbReference type="InterPro" id="IPR037069">
    <property type="entry name" value="AcylCoA_DH/ox_N_sf"/>
</dbReference>
<dbReference type="AlphaFoldDB" id="A0AAV9N107"/>
<reference evidence="10 11" key="1">
    <citation type="submission" date="2023-08" db="EMBL/GenBank/DDBJ databases">
        <title>Black Yeasts Isolated from many extreme environments.</title>
        <authorList>
            <person name="Coleine C."/>
            <person name="Stajich J.E."/>
            <person name="Selbmann L."/>
        </authorList>
    </citation>
    <scope>NUCLEOTIDE SEQUENCE [LARGE SCALE GENOMIC DNA]</scope>
    <source>
        <strain evidence="10 11">CCFEE 5792</strain>
    </source>
</reference>
<protein>
    <recommendedName>
        <fullName evidence="12">Acyl-CoA dehydrogenase</fullName>
    </recommendedName>
</protein>
<feature type="domain" description="Acyl-CoA dehydrogenase/oxidase C-terminal" evidence="7">
    <location>
        <begin position="265"/>
        <end position="422"/>
    </location>
</feature>
<evidence type="ECO:0000256" key="1">
    <source>
        <dbReference type="ARBA" id="ARBA00001974"/>
    </source>
</evidence>
<keyword evidence="3 6" id="KW-0285">Flavoprotein</keyword>
<evidence type="ECO:0000259" key="7">
    <source>
        <dbReference type="Pfam" id="PF00441"/>
    </source>
</evidence>
<feature type="domain" description="Acyl-CoA dehydrogenase/oxidase N-terminal" evidence="9">
    <location>
        <begin position="25"/>
        <end position="152"/>
    </location>
</feature>
<dbReference type="GeneID" id="89974508"/>
<evidence type="ECO:0000313" key="10">
    <source>
        <dbReference type="EMBL" id="KAK5047671.1"/>
    </source>
</evidence>
<name>A0AAV9N107_9EURO</name>
<dbReference type="EMBL" id="JAVRRD010000024">
    <property type="protein sequence ID" value="KAK5047671.1"/>
    <property type="molecule type" value="Genomic_DNA"/>
</dbReference>
<dbReference type="Gene3D" id="1.10.540.10">
    <property type="entry name" value="Acyl-CoA dehydrogenase/oxidase, N-terminal domain"/>
    <property type="match status" value="1"/>
</dbReference>
<feature type="domain" description="Acyl-CoA oxidase/dehydrogenase middle" evidence="8">
    <location>
        <begin position="157"/>
        <end position="253"/>
    </location>
</feature>
<evidence type="ECO:0000256" key="2">
    <source>
        <dbReference type="ARBA" id="ARBA00009347"/>
    </source>
</evidence>
<keyword evidence="4 6" id="KW-0274">FAD</keyword>
<organism evidence="10 11">
    <name type="scientific">Exophiala bonariae</name>
    <dbReference type="NCBI Taxonomy" id="1690606"/>
    <lineage>
        <taxon>Eukaryota</taxon>
        <taxon>Fungi</taxon>
        <taxon>Dikarya</taxon>
        <taxon>Ascomycota</taxon>
        <taxon>Pezizomycotina</taxon>
        <taxon>Eurotiomycetes</taxon>
        <taxon>Chaetothyriomycetidae</taxon>
        <taxon>Chaetothyriales</taxon>
        <taxon>Herpotrichiellaceae</taxon>
        <taxon>Exophiala</taxon>
    </lineage>
</organism>
<dbReference type="PANTHER" id="PTHR48083">
    <property type="entry name" value="MEDIUM-CHAIN SPECIFIC ACYL-COA DEHYDROGENASE, MITOCHONDRIAL-RELATED"/>
    <property type="match status" value="1"/>
</dbReference>
<comment type="cofactor">
    <cofactor evidence="1 6">
        <name>FAD</name>
        <dbReference type="ChEBI" id="CHEBI:57692"/>
    </cofactor>
</comment>
<dbReference type="InterPro" id="IPR006091">
    <property type="entry name" value="Acyl-CoA_Oxase/DH_mid-dom"/>
</dbReference>
<dbReference type="Pfam" id="PF00441">
    <property type="entry name" value="Acyl-CoA_dh_1"/>
    <property type="match status" value="1"/>
</dbReference>
<accession>A0AAV9N107</accession>
<evidence type="ECO:0000259" key="8">
    <source>
        <dbReference type="Pfam" id="PF02770"/>
    </source>
</evidence>
<dbReference type="Gene3D" id="2.40.110.10">
    <property type="entry name" value="Butyryl-CoA Dehydrogenase, subunit A, domain 2"/>
    <property type="match status" value="1"/>
</dbReference>
<keyword evidence="11" id="KW-1185">Reference proteome</keyword>
<proteinExistence type="inferred from homology"/>
<dbReference type="Proteomes" id="UP001358417">
    <property type="component" value="Unassembled WGS sequence"/>
</dbReference>
<evidence type="ECO:0008006" key="12">
    <source>
        <dbReference type="Google" id="ProtNLM"/>
    </source>
</evidence>
<dbReference type="SUPFAM" id="SSF47203">
    <property type="entry name" value="Acyl-CoA dehydrogenase C-terminal domain-like"/>
    <property type="match status" value="1"/>
</dbReference>
<dbReference type="RefSeq" id="XP_064703198.1">
    <property type="nucleotide sequence ID" value="XM_064849897.1"/>
</dbReference>
<evidence type="ECO:0000256" key="4">
    <source>
        <dbReference type="ARBA" id="ARBA00022827"/>
    </source>
</evidence>
<dbReference type="InterPro" id="IPR046373">
    <property type="entry name" value="Acyl-CoA_Oxase/DH_mid-dom_sf"/>
</dbReference>
<dbReference type="InterPro" id="IPR009075">
    <property type="entry name" value="AcylCo_DH/oxidase_C"/>
</dbReference>
<dbReference type="Gene3D" id="1.20.140.10">
    <property type="entry name" value="Butyryl-CoA Dehydrogenase, subunit A, domain 3"/>
    <property type="match status" value="1"/>
</dbReference>
<evidence type="ECO:0000256" key="5">
    <source>
        <dbReference type="ARBA" id="ARBA00023002"/>
    </source>
</evidence>